<dbReference type="InterPro" id="IPR031803">
    <property type="entry name" value="BAT_GAF/HTH-assoc"/>
</dbReference>
<protein>
    <submittedName>
        <fullName evidence="5">Predicted DNA binding protein, contains HTH domain</fullName>
    </submittedName>
</protein>
<dbReference type="AlphaFoldDB" id="A0A1G9A1I5"/>
<dbReference type="RefSeq" id="WP_090306856.1">
    <property type="nucleotide sequence ID" value="NZ_FNFE01000003.1"/>
</dbReference>
<reference evidence="6" key="1">
    <citation type="submission" date="2016-10" db="EMBL/GenBank/DDBJ databases">
        <authorList>
            <person name="Varghese N."/>
            <person name="Submissions S."/>
        </authorList>
    </citation>
    <scope>NUCLEOTIDE SEQUENCE [LARGE SCALE GENOMIC DNA]</scope>
    <source>
        <strain evidence="6">B4,CECT 8067,JCM 17497</strain>
    </source>
</reference>
<feature type="domain" description="HTH bat-type" evidence="3">
    <location>
        <begin position="157"/>
        <end position="208"/>
    </location>
</feature>
<dbReference type="Pfam" id="PF04967">
    <property type="entry name" value="HTH_10"/>
    <property type="match status" value="1"/>
</dbReference>
<gene>
    <name evidence="5" type="ORF">SAMN04515672_2544</name>
</gene>
<evidence type="ECO:0000313" key="5">
    <source>
        <dbReference type="EMBL" id="SDK21249.1"/>
    </source>
</evidence>
<dbReference type="PANTHER" id="PTHR34236">
    <property type="entry name" value="DIMETHYL SULFOXIDE REDUCTASE TRANSCRIPTIONAL ACTIVATOR"/>
    <property type="match status" value="1"/>
</dbReference>
<evidence type="ECO:0000256" key="2">
    <source>
        <dbReference type="ARBA" id="ARBA00023163"/>
    </source>
</evidence>
<evidence type="ECO:0000259" key="3">
    <source>
        <dbReference type="Pfam" id="PF04967"/>
    </source>
</evidence>
<keyword evidence="2" id="KW-0804">Transcription</keyword>
<keyword evidence="6" id="KW-1185">Reference proteome</keyword>
<dbReference type="STRING" id="1095776.SAMN04515672_2544"/>
<evidence type="ECO:0000313" key="6">
    <source>
        <dbReference type="Proteomes" id="UP000198882"/>
    </source>
</evidence>
<accession>A0A1G9A1I5</accession>
<name>A0A1G9A1I5_9EURY</name>
<dbReference type="InterPro" id="IPR013324">
    <property type="entry name" value="RNA_pol_sigma_r3/r4-like"/>
</dbReference>
<sequence length="220" mass="25164">MSVILEFSIEPEEFVLGQALSSTPNVFLELERIVPTENDVMPFVWATGDDLPSFEATVRESEHVKELYAVDKVGESGLYRIEWEDHDNDDLLAGIAATEATVLEGRANGVWMFRLRFNDHEKLTTLYNYLTDHEITVHVERTYTLTEDSDRGHRFGLSEEQREALVLALRNGYFETPSEANLDELAVELDITRQALSDRIRRGNEKVLRRVLLSSVADFD</sequence>
<dbReference type="PANTHER" id="PTHR34236:SF1">
    <property type="entry name" value="DIMETHYL SULFOXIDE REDUCTASE TRANSCRIPTIONAL ACTIVATOR"/>
    <property type="match status" value="1"/>
</dbReference>
<dbReference type="SUPFAM" id="SSF88659">
    <property type="entry name" value="Sigma3 and sigma4 domains of RNA polymerase sigma factors"/>
    <property type="match status" value="1"/>
</dbReference>
<dbReference type="Proteomes" id="UP000198882">
    <property type="component" value="Unassembled WGS sequence"/>
</dbReference>
<organism evidence="5 6">
    <name type="scientific">Natronorubrum texcoconense</name>
    <dbReference type="NCBI Taxonomy" id="1095776"/>
    <lineage>
        <taxon>Archaea</taxon>
        <taxon>Methanobacteriati</taxon>
        <taxon>Methanobacteriota</taxon>
        <taxon>Stenosarchaea group</taxon>
        <taxon>Halobacteria</taxon>
        <taxon>Halobacteriales</taxon>
        <taxon>Natrialbaceae</taxon>
        <taxon>Natronorubrum</taxon>
    </lineage>
</organism>
<dbReference type="Pfam" id="PF15915">
    <property type="entry name" value="BAT"/>
    <property type="match status" value="1"/>
</dbReference>
<feature type="domain" description="Bacterioopsin transcriptional activator GAF and HTH associated" evidence="4">
    <location>
        <begin position="3"/>
        <end position="144"/>
    </location>
</feature>
<evidence type="ECO:0000256" key="1">
    <source>
        <dbReference type="ARBA" id="ARBA00023015"/>
    </source>
</evidence>
<evidence type="ECO:0000259" key="4">
    <source>
        <dbReference type="Pfam" id="PF15915"/>
    </source>
</evidence>
<keyword evidence="1" id="KW-0805">Transcription regulation</keyword>
<dbReference type="EMBL" id="FNFE01000003">
    <property type="protein sequence ID" value="SDK21249.1"/>
    <property type="molecule type" value="Genomic_DNA"/>
</dbReference>
<dbReference type="InterPro" id="IPR007050">
    <property type="entry name" value="HTH_bacterioopsin"/>
</dbReference>
<dbReference type="OrthoDB" id="156233at2157"/>
<proteinExistence type="predicted"/>